<dbReference type="SUPFAM" id="SSF52799">
    <property type="entry name" value="(Phosphotyrosine protein) phosphatases II"/>
    <property type="match status" value="1"/>
</dbReference>
<dbReference type="PROSITE" id="PS00383">
    <property type="entry name" value="TYR_PHOSPHATASE_1"/>
    <property type="match status" value="1"/>
</dbReference>
<keyword evidence="1" id="KW-0472">Membrane</keyword>
<dbReference type="RefSeq" id="WP_145264509.1">
    <property type="nucleotide sequence ID" value="NZ_CP036316.1"/>
</dbReference>
<dbReference type="KEGG" id="chya:V22_31290"/>
<dbReference type="InterPro" id="IPR016130">
    <property type="entry name" value="Tyr_Pase_AS"/>
</dbReference>
<dbReference type="Gene3D" id="3.90.190.10">
    <property type="entry name" value="Protein tyrosine phosphatase superfamily"/>
    <property type="match status" value="1"/>
</dbReference>
<evidence type="ECO:0000256" key="1">
    <source>
        <dbReference type="SAM" id="Phobius"/>
    </source>
</evidence>
<accession>A0A517TBW8</accession>
<keyword evidence="1" id="KW-1133">Transmembrane helix</keyword>
<dbReference type="Proteomes" id="UP000319976">
    <property type="component" value="Chromosome"/>
</dbReference>
<dbReference type="InterPro" id="IPR029021">
    <property type="entry name" value="Prot-tyrosine_phosphatase-like"/>
</dbReference>
<keyword evidence="3" id="KW-1185">Reference proteome</keyword>
<dbReference type="AlphaFoldDB" id="A0A517TBW8"/>
<dbReference type="InterPro" id="IPR004861">
    <property type="entry name" value="Siw14-like"/>
</dbReference>
<dbReference type="OrthoDB" id="211838at2"/>
<sequence>MYSKQNLIISSVVAVLLTAGGGYWYWHHHTYKHLATHEEGMVYRAAWVEPEIMSELIERYQIRAVVNLCNPGEMGEQRWVEERAAVTNAGAKLLELPMPLTVDVDEPVLATHVEALKDPNNYPMLVHCQHGVTRTAKFIGMYDIMFRGKTADQTMAYQPLFGREQHNVNVRAFCQQFEKEHLKLHPTATASNLDVLRQ</sequence>
<feature type="transmembrane region" description="Helical" evidence="1">
    <location>
        <begin position="7"/>
        <end position="26"/>
    </location>
</feature>
<dbReference type="Pfam" id="PF03162">
    <property type="entry name" value="Y_phosphatase2"/>
    <property type="match status" value="1"/>
</dbReference>
<gene>
    <name evidence="2" type="ORF">V22_31290</name>
</gene>
<evidence type="ECO:0000313" key="2">
    <source>
        <dbReference type="EMBL" id="QDT65867.1"/>
    </source>
</evidence>
<reference evidence="2 3" key="1">
    <citation type="submission" date="2019-02" db="EMBL/GenBank/DDBJ databases">
        <title>Deep-cultivation of Planctomycetes and their phenomic and genomic characterization uncovers novel biology.</title>
        <authorList>
            <person name="Wiegand S."/>
            <person name="Jogler M."/>
            <person name="Boedeker C."/>
            <person name="Pinto D."/>
            <person name="Vollmers J."/>
            <person name="Rivas-Marin E."/>
            <person name="Kohn T."/>
            <person name="Peeters S.H."/>
            <person name="Heuer A."/>
            <person name="Rast P."/>
            <person name="Oberbeckmann S."/>
            <person name="Bunk B."/>
            <person name="Jeske O."/>
            <person name="Meyerdierks A."/>
            <person name="Storesund J.E."/>
            <person name="Kallscheuer N."/>
            <person name="Luecker S."/>
            <person name="Lage O.M."/>
            <person name="Pohl T."/>
            <person name="Merkel B.J."/>
            <person name="Hornburger P."/>
            <person name="Mueller R.-W."/>
            <person name="Bruemmer F."/>
            <person name="Labrenz M."/>
            <person name="Spormann A.M."/>
            <person name="Op den Camp H."/>
            <person name="Overmann J."/>
            <person name="Amann R."/>
            <person name="Jetten M.S.M."/>
            <person name="Mascher T."/>
            <person name="Medema M.H."/>
            <person name="Devos D.P."/>
            <person name="Kaster A.-K."/>
            <person name="Ovreas L."/>
            <person name="Rohde M."/>
            <person name="Galperin M.Y."/>
            <person name="Jogler C."/>
        </authorList>
    </citation>
    <scope>NUCLEOTIDE SEQUENCE [LARGE SCALE GENOMIC DNA]</scope>
    <source>
        <strain evidence="2 3">V22</strain>
    </source>
</reference>
<protein>
    <submittedName>
        <fullName evidence="2">Tyrosine phosphatase family protein</fullName>
    </submittedName>
</protein>
<organism evidence="2 3">
    <name type="scientific">Calycomorphotria hydatis</name>
    <dbReference type="NCBI Taxonomy" id="2528027"/>
    <lineage>
        <taxon>Bacteria</taxon>
        <taxon>Pseudomonadati</taxon>
        <taxon>Planctomycetota</taxon>
        <taxon>Planctomycetia</taxon>
        <taxon>Planctomycetales</taxon>
        <taxon>Planctomycetaceae</taxon>
        <taxon>Calycomorphotria</taxon>
    </lineage>
</organism>
<dbReference type="EMBL" id="CP036316">
    <property type="protein sequence ID" value="QDT65867.1"/>
    <property type="molecule type" value="Genomic_DNA"/>
</dbReference>
<proteinExistence type="predicted"/>
<keyword evidence="1" id="KW-0812">Transmembrane</keyword>
<evidence type="ECO:0000313" key="3">
    <source>
        <dbReference type="Proteomes" id="UP000319976"/>
    </source>
</evidence>
<name>A0A517TBW8_9PLAN</name>